<dbReference type="Proteomes" id="UP000297452">
    <property type="component" value="Unassembled WGS sequence"/>
</dbReference>
<organism evidence="1 2">
    <name type="scientific">Botryotinia narcissicola</name>
    <dbReference type="NCBI Taxonomy" id="278944"/>
    <lineage>
        <taxon>Eukaryota</taxon>
        <taxon>Fungi</taxon>
        <taxon>Dikarya</taxon>
        <taxon>Ascomycota</taxon>
        <taxon>Pezizomycotina</taxon>
        <taxon>Leotiomycetes</taxon>
        <taxon>Helotiales</taxon>
        <taxon>Sclerotiniaceae</taxon>
        <taxon>Botryotinia</taxon>
    </lineage>
</organism>
<keyword evidence="2" id="KW-1185">Reference proteome</keyword>
<accession>A0A4Z1I366</accession>
<comment type="caution">
    <text evidence="1">The sequence shown here is derived from an EMBL/GenBank/DDBJ whole genome shotgun (WGS) entry which is preliminary data.</text>
</comment>
<sequence length="152" mass="15916">MLVLSSGPSQSSPARTSMVAWSVESATPLSFGGRGFRTEHQVGMIASCTSENTRCSVIPVSITLFRAAKSSAASESIPMAQSTASATRALRTREISVAAPRTPPVRGVSIRRAKATVVVRVFVSAEGEMPWVFNAHEGAPSGHCIVAPSETT</sequence>
<dbReference type="EMBL" id="PQXJ01000238">
    <property type="protein sequence ID" value="TGO55745.1"/>
    <property type="molecule type" value="Genomic_DNA"/>
</dbReference>
<proteinExistence type="predicted"/>
<protein>
    <submittedName>
        <fullName evidence="1">Uncharacterized protein</fullName>
    </submittedName>
</protein>
<evidence type="ECO:0000313" key="2">
    <source>
        <dbReference type="Proteomes" id="UP000297452"/>
    </source>
</evidence>
<name>A0A4Z1I366_9HELO</name>
<dbReference type="AlphaFoldDB" id="A0A4Z1I366"/>
<gene>
    <name evidence="1" type="ORF">BOTNAR_0238g00130</name>
</gene>
<reference evidence="1 2" key="1">
    <citation type="submission" date="2017-12" db="EMBL/GenBank/DDBJ databases">
        <title>Comparative genomics of Botrytis spp.</title>
        <authorList>
            <person name="Valero-Jimenez C.A."/>
            <person name="Tapia P."/>
            <person name="Veloso J."/>
            <person name="Silva-Moreno E."/>
            <person name="Staats M."/>
            <person name="Valdes J.H."/>
            <person name="Van Kan J.A.L."/>
        </authorList>
    </citation>
    <scope>NUCLEOTIDE SEQUENCE [LARGE SCALE GENOMIC DNA]</scope>
    <source>
        <strain evidence="1 2">MUCL2120</strain>
    </source>
</reference>
<evidence type="ECO:0000313" key="1">
    <source>
        <dbReference type="EMBL" id="TGO55745.1"/>
    </source>
</evidence>